<gene>
    <name evidence="2" type="ORF">PRUPE_7G131300</name>
</gene>
<dbReference type="Gramene" id="ONH96466">
    <property type="protein sequence ID" value="ONH96466"/>
    <property type="gene ID" value="PRUPE_7G131300"/>
</dbReference>
<accession>A0A251NAX9</accession>
<dbReference type="PANTHER" id="PTHR34145:SF28">
    <property type="entry name" value="F-BOX DOMAIN-CONTAINING PROTEIN"/>
    <property type="match status" value="1"/>
</dbReference>
<sequence>MLVVKRCEGLRLIRLISVINLTTFHCIGDHAELQLRLGRVPNLKDVHLMLKRINIETMKRVCGISADTSNHNDKDHISALPDDVLHTIYNLLSMRDAIRTSKLSRRNVRYFQRSIEAVFASHSGTKIESFKVQCCFGNEHPRYFKGWINFAVARATETLELAFSCDELSERTDWTTIDCYNFPTNLLPISGEGSKLRHLSLRTCKLRADNIFVDRFSTLTNLVLCDVKFVGEAEPRLFSSCSKLESLTLERCFGFESLRASTEDARAEEDSRRMYRLTQSEEDTYLDEERVKDI</sequence>
<dbReference type="InterPro" id="IPR032675">
    <property type="entry name" value="LRR_dom_sf"/>
</dbReference>
<dbReference type="PANTHER" id="PTHR34145">
    <property type="entry name" value="OS02G0105600 PROTEIN"/>
    <property type="match status" value="1"/>
</dbReference>
<evidence type="ECO:0000313" key="3">
    <source>
        <dbReference type="Proteomes" id="UP000006882"/>
    </source>
</evidence>
<dbReference type="Gene3D" id="3.80.10.10">
    <property type="entry name" value="Ribonuclease Inhibitor"/>
    <property type="match status" value="1"/>
</dbReference>
<dbReference type="InterPro" id="IPR001810">
    <property type="entry name" value="F-box_dom"/>
</dbReference>
<protein>
    <recommendedName>
        <fullName evidence="1">F-box domain-containing protein</fullName>
    </recommendedName>
</protein>
<dbReference type="AlphaFoldDB" id="A0A251NAX9"/>
<dbReference type="InterPro" id="IPR036047">
    <property type="entry name" value="F-box-like_dom_sf"/>
</dbReference>
<keyword evidence="3" id="KW-1185">Reference proteome</keyword>
<dbReference type="EMBL" id="CM007657">
    <property type="protein sequence ID" value="ONH96466.1"/>
    <property type="molecule type" value="Genomic_DNA"/>
</dbReference>
<feature type="domain" description="F-box" evidence="1">
    <location>
        <begin position="74"/>
        <end position="122"/>
    </location>
</feature>
<dbReference type="SUPFAM" id="SSF81383">
    <property type="entry name" value="F-box domain"/>
    <property type="match status" value="1"/>
</dbReference>
<dbReference type="Proteomes" id="UP000006882">
    <property type="component" value="Chromosome G7"/>
</dbReference>
<dbReference type="Pfam" id="PF23622">
    <property type="entry name" value="LRR_At1g61320_AtMIF1"/>
    <property type="match status" value="1"/>
</dbReference>
<dbReference type="InterPro" id="IPR053772">
    <property type="entry name" value="At1g61320/At1g61330-like"/>
</dbReference>
<dbReference type="InterPro" id="IPR055357">
    <property type="entry name" value="LRR_At1g61320_AtMIF1"/>
</dbReference>
<reference evidence="2 3" key="1">
    <citation type="journal article" date="2013" name="Nat. Genet.">
        <title>The high-quality draft genome of peach (Prunus persica) identifies unique patterns of genetic diversity, domestication and genome evolution.</title>
        <authorList>
            <consortium name="International Peach Genome Initiative"/>
            <person name="Verde I."/>
            <person name="Abbott A.G."/>
            <person name="Scalabrin S."/>
            <person name="Jung S."/>
            <person name="Shu S."/>
            <person name="Marroni F."/>
            <person name="Zhebentyayeva T."/>
            <person name="Dettori M.T."/>
            <person name="Grimwood J."/>
            <person name="Cattonaro F."/>
            <person name="Zuccolo A."/>
            <person name="Rossini L."/>
            <person name="Jenkins J."/>
            <person name="Vendramin E."/>
            <person name="Meisel L.A."/>
            <person name="Decroocq V."/>
            <person name="Sosinski B."/>
            <person name="Prochnik S."/>
            <person name="Mitros T."/>
            <person name="Policriti A."/>
            <person name="Cipriani G."/>
            <person name="Dondini L."/>
            <person name="Ficklin S."/>
            <person name="Goodstein D.M."/>
            <person name="Xuan P."/>
            <person name="Del Fabbro C."/>
            <person name="Aramini V."/>
            <person name="Copetti D."/>
            <person name="Gonzalez S."/>
            <person name="Horner D.S."/>
            <person name="Falchi R."/>
            <person name="Lucas S."/>
            <person name="Mica E."/>
            <person name="Maldonado J."/>
            <person name="Lazzari B."/>
            <person name="Bielenberg D."/>
            <person name="Pirona R."/>
            <person name="Miculan M."/>
            <person name="Barakat A."/>
            <person name="Testolin R."/>
            <person name="Stella A."/>
            <person name="Tartarini S."/>
            <person name="Tonutti P."/>
            <person name="Arus P."/>
            <person name="Orellana A."/>
            <person name="Wells C."/>
            <person name="Main D."/>
            <person name="Vizzotto G."/>
            <person name="Silva H."/>
            <person name="Salamini F."/>
            <person name="Schmutz J."/>
            <person name="Morgante M."/>
            <person name="Rokhsar D.S."/>
        </authorList>
    </citation>
    <scope>NUCLEOTIDE SEQUENCE [LARGE SCALE GENOMIC DNA]</scope>
    <source>
        <strain evidence="3">cv. Nemared</strain>
    </source>
</reference>
<dbReference type="PROSITE" id="PS50181">
    <property type="entry name" value="FBOX"/>
    <property type="match status" value="1"/>
</dbReference>
<evidence type="ECO:0000259" key="1">
    <source>
        <dbReference type="PROSITE" id="PS50181"/>
    </source>
</evidence>
<proteinExistence type="predicted"/>
<evidence type="ECO:0000313" key="2">
    <source>
        <dbReference type="EMBL" id="ONH96466.1"/>
    </source>
</evidence>
<name>A0A251NAX9_PRUPE</name>
<dbReference type="SUPFAM" id="SSF52047">
    <property type="entry name" value="RNI-like"/>
    <property type="match status" value="1"/>
</dbReference>
<organism evidence="2 3">
    <name type="scientific">Prunus persica</name>
    <name type="common">Peach</name>
    <name type="synonym">Amygdalus persica</name>
    <dbReference type="NCBI Taxonomy" id="3760"/>
    <lineage>
        <taxon>Eukaryota</taxon>
        <taxon>Viridiplantae</taxon>
        <taxon>Streptophyta</taxon>
        <taxon>Embryophyta</taxon>
        <taxon>Tracheophyta</taxon>
        <taxon>Spermatophyta</taxon>
        <taxon>Magnoliopsida</taxon>
        <taxon>eudicotyledons</taxon>
        <taxon>Gunneridae</taxon>
        <taxon>Pentapetalae</taxon>
        <taxon>rosids</taxon>
        <taxon>fabids</taxon>
        <taxon>Rosales</taxon>
        <taxon>Rosaceae</taxon>
        <taxon>Amygdaloideae</taxon>
        <taxon>Amygdaleae</taxon>
        <taxon>Prunus</taxon>
    </lineage>
</organism>